<dbReference type="AlphaFoldDB" id="A0A1I4V6Q4"/>
<evidence type="ECO:0000313" key="1">
    <source>
        <dbReference type="EMBL" id="PKR87400.1"/>
    </source>
</evidence>
<proteinExistence type="predicted"/>
<accession>A0A1I4V6Q4</accession>
<organism evidence="1 2">
    <name type="scientific">Pleomorphomonas diazotrophica</name>
    <dbReference type="NCBI Taxonomy" id="1166257"/>
    <lineage>
        <taxon>Bacteria</taxon>
        <taxon>Pseudomonadati</taxon>
        <taxon>Pseudomonadota</taxon>
        <taxon>Alphaproteobacteria</taxon>
        <taxon>Hyphomicrobiales</taxon>
        <taxon>Pleomorphomonadaceae</taxon>
        <taxon>Pleomorphomonas</taxon>
    </lineage>
</organism>
<protein>
    <submittedName>
        <fullName evidence="1">Uncharacterized protein</fullName>
    </submittedName>
</protein>
<comment type="caution">
    <text evidence="1">The sequence shown here is derived from an EMBL/GenBank/DDBJ whole genome shotgun (WGS) entry which is preliminary data.</text>
</comment>
<reference evidence="1 2" key="1">
    <citation type="submission" date="2017-12" db="EMBL/GenBank/DDBJ databases">
        <title>Anaerobic carbon monoxide metabolism by Pleomorphomonas carboxyditropha sp. nov., a new mesophilic hydrogenogenic carboxidotroph.</title>
        <authorList>
            <person name="Esquivel-Elizondo S."/>
            <person name="Krajmalnik-Brown R."/>
        </authorList>
    </citation>
    <scope>NUCLEOTIDE SEQUENCE [LARGE SCALE GENOMIC DNA]</scope>
    <source>
        <strain evidence="1 2">R5-392</strain>
    </source>
</reference>
<evidence type="ECO:0000313" key="2">
    <source>
        <dbReference type="Proteomes" id="UP000233491"/>
    </source>
</evidence>
<sequence length="197" mass="20847">MCDLATALTVGGGLLSAAGQISSANAQSKAAKYNAEVQRQNAMLAERQARNVLNAGMREEQKQKAMTAHLMAKQQAAQAANGVDVSFGTPLDLMVDTAKQGAIDALTIRTNAYRNYDDVRNQAVASRNQAALYDMEAKNSRTAGILGAFGSMASTFGSAYASAAKMNPKVSSNPITKTSPYNGGKSIYDDYAKHGLW</sequence>
<keyword evidence="2" id="KW-1185">Reference proteome</keyword>
<dbReference type="Proteomes" id="UP000233491">
    <property type="component" value="Unassembled WGS sequence"/>
</dbReference>
<dbReference type="EMBL" id="PJNW01000019">
    <property type="protein sequence ID" value="PKR87400.1"/>
    <property type="molecule type" value="Genomic_DNA"/>
</dbReference>
<dbReference type="Pfam" id="PF24072">
    <property type="entry name" value="T7_gp14"/>
    <property type="match status" value="1"/>
</dbReference>
<gene>
    <name evidence="1" type="ORF">CXZ10_20355</name>
</gene>
<dbReference type="InterPro" id="IPR038996">
    <property type="entry name" value="Gp14"/>
</dbReference>
<name>A0A1I4V6Q4_9HYPH</name>